<name>A0ACC0BRS7_CATRO</name>
<evidence type="ECO:0000313" key="1">
    <source>
        <dbReference type="EMBL" id="KAI5675391.1"/>
    </source>
</evidence>
<dbReference type="EMBL" id="CM044702">
    <property type="protein sequence ID" value="KAI5675391.1"/>
    <property type="molecule type" value="Genomic_DNA"/>
</dbReference>
<comment type="caution">
    <text evidence="1">The sequence shown here is derived from an EMBL/GenBank/DDBJ whole genome shotgun (WGS) entry which is preliminary data.</text>
</comment>
<reference evidence="2" key="1">
    <citation type="journal article" date="2023" name="Nat. Plants">
        <title>Single-cell RNA sequencing provides a high-resolution roadmap for understanding the multicellular compartmentation of specialized metabolism.</title>
        <authorList>
            <person name="Sun S."/>
            <person name="Shen X."/>
            <person name="Li Y."/>
            <person name="Li Y."/>
            <person name="Wang S."/>
            <person name="Li R."/>
            <person name="Zhang H."/>
            <person name="Shen G."/>
            <person name="Guo B."/>
            <person name="Wei J."/>
            <person name="Xu J."/>
            <person name="St-Pierre B."/>
            <person name="Chen S."/>
            <person name="Sun C."/>
        </authorList>
    </citation>
    <scope>NUCLEOTIDE SEQUENCE [LARGE SCALE GENOMIC DNA]</scope>
</reference>
<gene>
    <name evidence="1" type="ORF">M9H77_06341</name>
</gene>
<keyword evidence="2" id="KW-1185">Reference proteome</keyword>
<evidence type="ECO:0000313" key="2">
    <source>
        <dbReference type="Proteomes" id="UP001060085"/>
    </source>
</evidence>
<organism evidence="1 2">
    <name type="scientific">Catharanthus roseus</name>
    <name type="common">Madagascar periwinkle</name>
    <name type="synonym">Vinca rosea</name>
    <dbReference type="NCBI Taxonomy" id="4058"/>
    <lineage>
        <taxon>Eukaryota</taxon>
        <taxon>Viridiplantae</taxon>
        <taxon>Streptophyta</taxon>
        <taxon>Embryophyta</taxon>
        <taxon>Tracheophyta</taxon>
        <taxon>Spermatophyta</taxon>
        <taxon>Magnoliopsida</taxon>
        <taxon>eudicotyledons</taxon>
        <taxon>Gunneridae</taxon>
        <taxon>Pentapetalae</taxon>
        <taxon>asterids</taxon>
        <taxon>lamiids</taxon>
        <taxon>Gentianales</taxon>
        <taxon>Apocynaceae</taxon>
        <taxon>Rauvolfioideae</taxon>
        <taxon>Vinceae</taxon>
        <taxon>Catharanthinae</taxon>
        <taxon>Catharanthus</taxon>
    </lineage>
</organism>
<protein>
    <submittedName>
        <fullName evidence="1">Uncharacterized protein</fullName>
    </submittedName>
</protein>
<sequence>MPTHPSPTAFFSPPNTDVPLKTALPSLKRTLSQPPPTAILLSPVMKFVSFFLHTFSFFSLEHKRIISRVSVCLVLSIEVSIYLFYKYILIHIELYVFRDHEEYIMSRRNGRTPSPYILGNIDVEKEVLALQVPATNVIETRGADVTCIYLREVKKQKKTKFASIVPENMKLVYLRQSVINEVGNIKLQLLGMAREICIDLLQERNFTEEECDALRLKMNSGLFKKLTLNFAKEIRNIEAEIGHTNEKAYKYRYPFIFFSVEILPQCISGRFDFNLIISQIKGFIISNDTRDLLECVL</sequence>
<dbReference type="Proteomes" id="UP001060085">
    <property type="component" value="Linkage Group LG02"/>
</dbReference>
<proteinExistence type="predicted"/>
<accession>A0ACC0BRS7</accession>